<evidence type="ECO:0000313" key="2">
    <source>
        <dbReference type="Proteomes" id="UP000472372"/>
    </source>
</evidence>
<organism evidence="1 2">
    <name type="scientific">Pyrenophora teres f. teres</name>
    <dbReference type="NCBI Taxonomy" id="97479"/>
    <lineage>
        <taxon>Eukaryota</taxon>
        <taxon>Fungi</taxon>
        <taxon>Dikarya</taxon>
        <taxon>Ascomycota</taxon>
        <taxon>Pezizomycotina</taxon>
        <taxon>Dothideomycetes</taxon>
        <taxon>Pleosporomycetidae</taxon>
        <taxon>Pleosporales</taxon>
        <taxon>Pleosporineae</taxon>
        <taxon>Pleosporaceae</taxon>
        <taxon>Pyrenophora</taxon>
    </lineage>
</organism>
<dbReference type="EMBL" id="HG992988">
    <property type="protein sequence ID" value="CAE7219863.1"/>
    <property type="molecule type" value="Genomic_DNA"/>
</dbReference>
<evidence type="ECO:0008006" key="3">
    <source>
        <dbReference type="Google" id="ProtNLM"/>
    </source>
</evidence>
<sequence length="309" mass="34941">MSQMLPEFRKLFTQHGSLCSRIELPDEDPVAFRLICQSAHGSFIPQTHISLQTLVKMADAIRRYKIPATSRVYNTVAYSFIVQTLRPETLSTDQILKLLRVAKVLGSAKYEQLLQDIAGDRDTDYVVLLANLMLRGAACRAEMASTLLSSPRNDETLHLHERNDLAMWILKGSPSLQEINARFQSVRRAVDLQREHLLDASAAIQEATADISCYVRTTFGDDQEKEEGRTEEIMEVDARQKIKRLEVQIAEDGRMSRSSLDGYNLDLERVSSNGTEFEDIEAYGGPMGSMFDDYFDFKDDESARSSKTV</sequence>
<gene>
    <name evidence="1" type="ORF">PTTW11_11231</name>
</gene>
<proteinExistence type="predicted"/>
<evidence type="ECO:0000313" key="1">
    <source>
        <dbReference type="EMBL" id="CAE7219863.1"/>
    </source>
</evidence>
<protein>
    <recommendedName>
        <fullName evidence="3">BTB domain containing protein</fullName>
    </recommendedName>
</protein>
<accession>A0A6S6WR57</accession>
<dbReference type="AlphaFoldDB" id="A0A6S6WR57"/>
<dbReference type="Proteomes" id="UP000472372">
    <property type="component" value="Chromosome 12"/>
</dbReference>
<reference evidence="1" key="1">
    <citation type="submission" date="2021-02" db="EMBL/GenBank/DDBJ databases">
        <authorList>
            <person name="Syme A R."/>
            <person name="Syme A R."/>
            <person name="Moolhuijzen P."/>
        </authorList>
    </citation>
    <scope>NUCLEOTIDE SEQUENCE</scope>
    <source>
        <strain evidence="1">W1-1</strain>
    </source>
</reference>
<name>A0A6S6WR57_9PLEO</name>